<dbReference type="PANTHER" id="PTHR46116">
    <property type="entry name" value="(E3-INDEPENDENT) E2 UBIQUITIN-CONJUGATING ENZYME"/>
    <property type="match status" value="1"/>
</dbReference>
<dbReference type="GO" id="GO:0061631">
    <property type="term" value="F:ubiquitin conjugating enzyme activity"/>
    <property type="evidence" value="ECO:0007669"/>
    <property type="project" value="TreeGrafter"/>
</dbReference>
<feature type="region of interest" description="Disordered" evidence="3">
    <location>
        <begin position="159"/>
        <end position="190"/>
    </location>
</feature>
<feature type="domain" description="UBC core" evidence="4">
    <location>
        <begin position="835"/>
        <end position="999"/>
    </location>
</feature>
<dbReference type="CDD" id="cd23837">
    <property type="entry name" value="UBCc_UBE2O"/>
    <property type="match status" value="1"/>
</dbReference>
<dbReference type="InterPro" id="IPR016135">
    <property type="entry name" value="UBQ-conjugating_enzyme/RWD"/>
</dbReference>
<evidence type="ECO:0000313" key="5">
    <source>
        <dbReference type="EMBL" id="RPA93357.1"/>
    </source>
</evidence>
<dbReference type="Proteomes" id="UP000276215">
    <property type="component" value="Unassembled WGS sequence"/>
</dbReference>
<keyword evidence="6" id="KW-1185">Reference proteome</keyword>
<dbReference type="InterPro" id="IPR057733">
    <property type="entry name" value="UBE2O-like_SH3-B"/>
</dbReference>
<protein>
    <recommendedName>
        <fullName evidence="4">UBC core domain-containing protein</fullName>
    </recommendedName>
</protein>
<accession>A0A3N4J7T5</accession>
<reference evidence="5 6" key="1">
    <citation type="journal article" date="2018" name="Nat. Ecol. Evol.">
        <title>Pezizomycetes genomes reveal the molecular basis of ectomycorrhizal truffle lifestyle.</title>
        <authorList>
            <person name="Murat C."/>
            <person name="Payen T."/>
            <person name="Noel B."/>
            <person name="Kuo A."/>
            <person name="Morin E."/>
            <person name="Chen J."/>
            <person name="Kohler A."/>
            <person name="Krizsan K."/>
            <person name="Balestrini R."/>
            <person name="Da Silva C."/>
            <person name="Montanini B."/>
            <person name="Hainaut M."/>
            <person name="Levati E."/>
            <person name="Barry K.W."/>
            <person name="Belfiori B."/>
            <person name="Cichocki N."/>
            <person name="Clum A."/>
            <person name="Dockter R.B."/>
            <person name="Fauchery L."/>
            <person name="Guy J."/>
            <person name="Iotti M."/>
            <person name="Le Tacon F."/>
            <person name="Lindquist E.A."/>
            <person name="Lipzen A."/>
            <person name="Malagnac F."/>
            <person name="Mello A."/>
            <person name="Molinier V."/>
            <person name="Miyauchi S."/>
            <person name="Poulain J."/>
            <person name="Riccioni C."/>
            <person name="Rubini A."/>
            <person name="Sitrit Y."/>
            <person name="Splivallo R."/>
            <person name="Traeger S."/>
            <person name="Wang M."/>
            <person name="Zifcakova L."/>
            <person name="Wipf D."/>
            <person name="Zambonelli A."/>
            <person name="Paolocci F."/>
            <person name="Nowrousian M."/>
            <person name="Ottonello S."/>
            <person name="Baldrian P."/>
            <person name="Spatafora J.W."/>
            <person name="Henrissat B."/>
            <person name="Nagy L.G."/>
            <person name="Aury J.M."/>
            <person name="Wincker P."/>
            <person name="Grigoriev I.V."/>
            <person name="Bonfante P."/>
            <person name="Martin F.M."/>
        </authorList>
    </citation>
    <scope>NUCLEOTIDE SEQUENCE [LARGE SCALE GENOMIC DNA]</scope>
    <source>
        <strain evidence="5 6">120613-1</strain>
    </source>
</reference>
<dbReference type="Gene3D" id="3.10.110.10">
    <property type="entry name" value="Ubiquitin Conjugating Enzyme"/>
    <property type="match status" value="1"/>
</dbReference>
<dbReference type="SUPFAM" id="SSF54495">
    <property type="entry name" value="UBC-like"/>
    <property type="match status" value="1"/>
</dbReference>
<dbReference type="AlphaFoldDB" id="A0A3N4J7T5"/>
<proteinExistence type="predicted"/>
<gene>
    <name evidence="5" type="ORF">L873DRAFT_1816002</name>
</gene>
<dbReference type="OrthoDB" id="47801at2759"/>
<organism evidence="5 6">
    <name type="scientific">Choiromyces venosus 120613-1</name>
    <dbReference type="NCBI Taxonomy" id="1336337"/>
    <lineage>
        <taxon>Eukaryota</taxon>
        <taxon>Fungi</taxon>
        <taxon>Dikarya</taxon>
        <taxon>Ascomycota</taxon>
        <taxon>Pezizomycotina</taxon>
        <taxon>Pezizomycetes</taxon>
        <taxon>Pezizales</taxon>
        <taxon>Tuberaceae</taxon>
        <taxon>Choiromyces</taxon>
    </lineage>
</organism>
<sequence>MRSFIETGQPPRHFAVFEPSSPSQRNRLVHESEVKVLDRALAFGDVVKRNLKSPMSGTVISVLTEVGVQHSFQVTSEPICAITGVPEAELYLAHEWNDGDLLIYKGCWIGIVEEVIDEVAVRLENGSVVVPEDSEQLEIPILSQEEEAAIQRNLASLAQGGGADVTNPPTEQRPLGPSRRTGTVPAPPLLSPGFTVTTTKANIRRGNWLYGAYNPNVDPTGVIVAVKTIRLGVRWLRQNVMLHGTFIPQDQPNTWLDLEDELSNLQRFCKSTGGFTNLDGISYTNDGIAFGNGVTGGGVLQVGDRVRFKDLPGAAKKYPGIRNIPKSDMMGFDVNTFGIVSTFTRVRVRWQDMTETVENSRDLTPYLNVDEQDVWPGEIVMLKHDQGDSRETLDSCSQKINPLPVSSQLQKDKVGVVQLVNSQERVANVRWFKSPKVEFRDGAVMPGFKTGELGDQTEDVSVYELLGIEALAVRRGDFVLVSPDFVTRPRPAIPEAPAGGSAGGNAHNQIHPLRRADIDLARREGADALHNNTTIPMLDNNLLMNLSAALGASSDPQLQIVGRQLNQIPLSNATRYPLRSPMSQNTSQPRIPPQDPYRDEPIDWMGEIVDLGTDGLITVRLGGLGMIRDIKVMVERLFIVFNDDMDFDDLSDDETGMLDNDLNFEGDSDSGSDWSAIANSRFAMGIGHPTPIVEEVSYEGGERLDSGKEEDWDTDDDMEVEVDHNSFAVGMDIRGVPAKDGEGVNISADNAKDGVQVTTLGREMEADRMELVWETEATKDVITDSYPHHAKNPPAPEAFSIPETSKQPPHFAVLDSPVPRNHPFLTSYTTLSDPMFLRRLNKEHKILSTSLPDGIMVRTWEARLDLMRVLIVGPKNTPYELAPFFFDLYFGDSFPQAPPQVYFHSWTGGVGRVNPNLYEDGKVCLSLLGTWHAERKNEAWSATGSTVLQVLVSLMGLVLVREPYYNEAGFGVFQGADEVSLASTLYSEKAYILTRGFVGHALENPMTGFEEEIRWLYLPHQGGLDLLKEVIRTAKEVVKRSECKHQQHADAADTSVEERAVSNVTAGALILLKKNLAALEEVVEKFSL</sequence>
<dbReference type="Pfam" id="PF00179">
    <property type="entry name" value="UQ_con"/>
    <property type="match status" value="1"/>
</dbReference>
<evidence type="ECO:0000256" key="3">
    <source>
        <dbReference type="SAM" id="MobiDB-lite"/>
    </source>
</evidence>
<keyword evidence="2" id="KW-0833">Ubl conjugation pathway</keyword>
<feature type="non-terminal residue" evidence="5">
    <location>
        <position position="1088"/>
    </location>
</feature>
<keyword evidence="1" id="KW-0808">Transferase</keyword>
<dbReference type="InterPro" id="IPR000608">
    <property type="entry name" value="UBC"/>
</dbReference>
<evidence type="ECO:0000256" key="2">
    <source>
        <dbReference type="ARBA" id="ARBA00022786"/>
    </source>
</evidence>
<feature type="region of interest" description="Disordered" evidence="3">
    <location>
        <begin position="575"/>
        <end position="596"/>
    </location>
</feature>
<name>A0A3N4J7T5_9PEZI</name>
<evidence type="ECO:0000259" key="4">
    <source>
        <dbReference type="PROSITE" id="PS50127"/>
    </source>
</evidence>
<dbReference type="PANTHER" id="PTHR46116:SF15">
    <property type="entry name" value="(E3-INDEPENDENT) E2 UBIQUITIN-CONJUGATING ENZYME"/>
    <property type="match status" value="1"/>
</dbReference>
<dbReference type="STRING" id="1336337.A0A3N4J7T5"/>
<evidence type="ECO:0000256" key="1">
    <source>
        <dbReference type="ARBA" id="ARBA00022679"/>
    </source>
</evidence>
<evidence type="ECO:0000313" key="6">
    <source>
        <dbReference type="Proteomes" id="UP000276215"/>
    </source>
</evidence>
<dbReference type="SMART" id="SM00212">
    <property type="entry name" value="UBCc"/>
    <property type="match status" value="1"/>
</dbReference>
<dbReference type="EMBL" id="ML120454">
    <property type="protein sequence ID" value="RPA93357.1"/>
    <property type="molecule type" value="Genomic_DNA"/>
</dbReference>
<dbReference type="PROSITE" id="PS50127">
    <property type="entry name" value="UBC_2"/>
    <property type="match status" value="1"/>
</dbReference>
<dbReference type="Pfam" id="PF23043">
    <property type="entry name" value="SH3-B_UBE2O"/>
    <property type="match status" value="1"/>
</dbReference>